<dbReference type="EMBL" id="CAXLJM020000075">
    <property type="protein sequence ID" value="CAL8128419.1"/>
    <property type="molecule type" value="Genomic_DNA"/>
</dbReference>
<protein>
    <submittedName>
        <fullName evidence="1">Uncharacterized protein</fullName>
    </submittedName>
</protein>
<gene>
    <name evidence="1" type="ORF">ODALV1_LOCUS22227</name>
</gene>
<evidence type="ECO:0000313" key="2">
    <source>
        <dbReference type="Proteomes" id="UP001642540"/>
    </source>
</evidence>
<comment type="caution">
    <text evidence="1">The sequence shown here is derived from an EMBL/GenBank/DDBJ whole genome shotgun (WGS) entry which is preliminary data.</text>
</comment>
<dbReference type="Proteomes" id="UP001642540">
    <property type="component" value="Unassembled WGS sequence"/>
</dbReference>
<organism evidence="1 2">
    <name type="scientific">Orchesella dallaii</name>
    <dbReference type="NCBI Taxonomy" id="48710"/>
    <lineage>
        <taxon>Eukaryota</taxon>
        <taxon>Metazoa</taxon>
        <taxon>Ecdysozoa</taxon>
        <taxon>Arthropoda</taxon>
        <taxon>Hexapoda</taxon>
        <taxon>Collembola</taxon>
        <taxon>Entomobryomorpha</taxon>
        <taxon>Entomobryoidea</taxon>
        <taxon>Orchesellidae</taxon>
        <taxon>Orchesellinae</taxon>
        <taxon>Orchesella</taxon>
    </lineage>
</organism>
<proteinExistence type="predicted"/>
<accession>A0ABP1RHG4</accession>
<keyword evidence="2" id="KW-1185">Reference proteome</keyword>
<sequence>MTQLIQFIGRFTKTLASLHLDFKEDSFDFLERSAERDAIFLSLSFPNVHTFGIFYPRRIEEWCLVKQFLGMFPNLRKLNLLRLDRARDADPQSHFTLPDDTADVFHFITKSKRRILGICPDLKLITVEYRHSTWFTFKM</sequence>
<evidence type="ECO:0000313" key="1">
    <source>
        <dbReference type="EMBL" id="CAL8128419.1"/>
    </source>
</evidence>
<name>A0ABP1RHG4_9HEXA</name>
<reference evidence="1 2" key="1">
    <citation type="submission" date="2024-08" db="EMBL/GenBank/DDBJ databases">
        <authorList>
            <person name="Cucini C."/>
            <person name="Frati F."/>
        </authorList>
    </citation>
    <scope>NUCLEOTIDE SEQUENCE [LARGE SCALE GENOMIC DNA]</scope>
</reference>